<keyword evidence="2 6" id="KW-0812">Transmembrane</keyword>
<dbReference type="InterPro" id="IPR036259">
    <property type="entry name" value="MFS_trans_sf"/>
</dbReference>
<name>A0A922NDD6_9PLEO</name>
<evidence type="ECO:0000256" key="6">
    <source>
        <dbReference type="SAM" id="Phobius"/>
    </source>
</evidence>
<feature type="transmembrane region" description="Helical" evidence="6">
    <location>
        <begin position="152"/>
        <end position="173"/>
    </location>
</feature>
<dbReference type="SUPFAM" id="SSF103473">
    <property type="entry name" value="MFS general substrate transporter"/>
    <property type="match status" value="1"/>
</dbReference>
<dbReference type="AlphaFoldDB" id="A0A922NDD6"/>
<reference evidence="8" key="1">
    <citation type="journal article" date="2022" name="Microb. Genom.">
        <title>A global pangenome for the wheat fungal pathogen Pyrenophora tritici-repentis and prediction of effector protein structural homology.</title>
        <authorList>
            <person name="Moolhuijzen P.M."/>
            <person name="See P.T."/>
            <person name="Shi G."/>
            <person name="Powell H.R."/>
            <person name="Cockram J."/>
            <person name="Jorgensen L.N."/>
            <person name="Benslimane H."/>
            <person name="Strelkov S.E."/>
            <person name="Turner J."/>
            <person name="Liu Z."/>
            <person name="Moffat C.S."/>
        </authorList>
    </citation>
    <scope>NUCLEOTIDE SEQUENCE [LARGE SCALE GENOMIC DNA]</scope>
</reference>
<dbReference type="Pfam" id="PF07690">
    <property type="entry name" value="MFS_1"/>
    <property type="match status" value="1"/>
</dbReference>
<feature type="transmembrane region" description="Helical" evidence="6">
    <location>
        <begin position="185"/>
        <end position="201"/>
    </location>
</feature>
<feature type="transmembrane region" description="Helical" evidence="6">
    <location>
        <begin position="260"/>
        <end position="280"/>
    </location>
</feature>
<evidence type="ECO:0000313" key="7">
    <source>
        <dbReference type="EMBL" id="KAI1512109.1"/>
    </source>
</evidence>
<evidence type="ECO:0000256" key="3">
    <source>
        <dbReference type="ARBA" id="ARBA00022989"/>
    </source>
</evidence>
<feature type="transmembrane region" description="Helical" evidence="6">
    <location>
        <begin position="539"/>
        <end position="562"/>
    </location>
</feature>
<dbReference type="PANTHER" id="PTHR23502:SF47">
    <property type="entry name" value="MAJOR FACILITATOR SUPERFAMILY (MFS) PROFILE DOMAIN-CONTAINING PROTEIN-RELATED"/>
    <property type="match status" value="1"/>
</dbReference>
<feature type="transmembrane region" description="Helical" evidence="6">
    <location>
        <begin position="388"/>
        <end position="413"/>
    </location>
</feature>
<keyword evidence="8" id="KW-1185">Reference proteome</keyword>
<sequence>MSDSYFNNTTASLEDPHPKVELAPPPRVQPLAEPRAMSPLSNCDDIEKMAPLGDIVDRMTRLRTSSTAKLVKRESYDLSGSTFLITNDGKTLKLPIPSESKADPLNWSQWKTAGAIFSIALYSVLCLTAAQASTVLLDGVQTEFASEHIPPWLIKALVTGPTLAMGLGCLLWVPLSIGMGRRPTLLIANAVVILAMVWAGEAKSFQQLVAAVCFIGLGEGLSLSLASPYPSTFATPSAYNSQVFLMIIDLTYINQRSTAVATMWCVAGGFGTSGVALVPVITNHSGHWREFYHIWLIPLCISFLVSFFLYPETYFKRPTVAFDGLILMQSATEKLTVYQDAEEDSSLYRDLPEPPPRRGFAGLRDRIGIARSPFACWRAMGRCYVQMAYCAMSPLIFWVFVASGFNSASMMFIGATYPRVLLAEPYNISPELIGTVNVASGCGALLALPVCTFVTGRGITRLSKRNHGVQEAEHYLIAYILPVIVGGLSSLLYGLAVHRHWSPVAIYFAYGMNGFAFVTLMTANTLWVTEAFPRWAAPALAVVGGGLFTESFALSFVIVPWINAHGFMWVGIELMLFQIVGGLIAMPVAFWGKSARQAIAGKWADDRSGALRPL</sequence>
<gene>
    <name evidence="7" type="ORF">Ptr86124_008949</name>
</gene>
<comment type="caution">
    <text evidence="7">The sequence shown here is derived from an EMBL/GenBank/DDBJ whole genome shotgun (WGS) entry which is preliminary data.</text>
</comment>
<feature type="compositionally biased region" description="Polar residues" evidence="5">
    <location>
        <begin position="1"/>
        <end position="12"/>
    </location>
</feature>
<dbReference type="GO" id="GO:0005886">
    <property type="term" value="C:plasma membrane"/>
    <property type="evidence" value="ECO:0007669"/>
    <property type="project" value="TreeGrafter"/>
</dbReference>
<evidence type="ECO:0000256" key="5">
    <source>
        <dbReference type="SAM" id="MobiDB-lite"/>
    </source>
</evidence>
<feature type="transmembrane region" description="Helical" evidence="6">
    <location>
        <begin position="292"/>
        <end position="310"/>
    </location>
</feature>
<feature type="transmembrane region" description="Helical" evidence="6">
    <location>
        <begin position="504"/>
        <end position="527"/>
    </location>
</feature>
<dbReference type="GO" id="GO:0022857">
    <property type="term" value="F:transmembrane transporter activity"/>
    <property type="evidence" value="ECO:0007669"/>
    <property type="project" value="InterPro"/>
</dbReference>
<feature type="transmembrane region" description="Helical" evidence="6">
    <location>
        <begin position="208"/>
        <end position="227"/>
    </location>
</feature>
<evidence type="ECO:0000313" key="8">
    <source>
        <dbReference type="Proteomes" id="UP000249757"/>
    </source>
</evidence>
<keyword evidence="4 6" id="KW-0472">Membrane</keyword>
<evidence type="ECO:0000256" key="2">
    <source>
        <dbReference type="ARBA" id="ARBA00022692"/>
    </source>
</evidence>
<organism evidence="7 8">
    <name type="scientific">Pyrenophora tritici-repentis</name>
    <dbReference type="NCBI Taxonomy" id="45151"/>
    <lineage>
        <taxon>Eukaryota</taxon>
        <taxon>Fungi</taxon>
        <taxon>Dikarya</taxon>
        <taxon>Ascomycota</taxon>
        <taxon>Pezizomycotina</taxon>
        <taxon>Dothideomycetes</taxon>
        <taxon>Pleosporomycetidae</taxon>
        <taxon>Pleosporales</taxon>
        <taxon>Pleosporineae</taxon>
        <taxon>Pleosporaceae</taxon>
        <taxon>Pyrenophora</taxon>
    </lineage>
</organism>
<evidence type="ECO:0000256" key="1">
    <source>
        <dbReference type="ARBA" id="ARBA00004141"/>
    </source>
</evidence>
<dbReference type="EMBL" id="NRDI02000012">
    <property type="protein sequence ID" value="KAI1512109.1"/>
    <property type="molecule type" value="Genomic_DNA"/>
</dbReference>
<accession>A0A922NDD6</accession>
<proteinExistence type="predicted"/>
<evidence type="ECO:0000256" key="4">
    <source>
        <dbReference type="ARBA" id="ARBA00023136"/>
    </source>
</evidence>
<dbReference type="PANTHER" id="PTHR23502">
    <property type="entry name" value="MAJOR FACILITATOR SUPERFAMILY"/>
    <property type="match status" value="1"/>
</dbReference>
<dbReference type="InterPro" id="IPR011701">
    <property type="entry name" value="MFS"/>
</dbReference>
<protein>
    <submittedName>
        <fullName evidence="7">Major facilitator superfamily transporter</fullName>
    </submittedName>
</protein>
<dbReference type="Gene3D" id="1.20.1250.20">
    <property type="entry name" value="MFS general substrate transporter like domains"/>
    <property type="match status" value="1"/>
</dbReference>
<keyword evidence="3 6" id="KW-1133">Transmembrane helix</keyword>
<feature type="region of interest" description="Disordered" evidence="5">
    <location>
        <begin position="1"/>
        <end position="42"/>
    </location>
</feature>
<dbReference type="Proteomes" id="UP000249757">
    <property type="component" value="Unassembled WGS sequence"/>
</dbReference>
<feature type="transmembrane region" description="Helical" evidence="6">
    <location>
        <begin position="568"/>
        <end position="592"/>
    </location>
</feature>
<feature type="transmembrane region" description="Helical" evidence="6">
    <location>
        <begin position="115"/>
        <end position="140"/>
    </location>
</feature>
<comment type="subcellular location">
    <subcellularLocation>
        <location evidence="1">Membrane</location>
        <topology evidence="1">Multi-pass membrane protein</topology>
    </subcellularLocation>
</comment>
<feature type="transmembrane region" description="Helical" evidence="6">
    <location>
        <begin position="433"/>
        <end position="455"/>
    </location>
</feature>
<feature type="transmembrane region" description="Helical" evidence="6">
    <location>
        <begin position="476"/>
        <end position="498"/>
    </location>
</feature>